<sequence>MSISILPLLASHLVKATTNLPILADENFLFNWKRWLPMLKN</sequence>
<accession>A0AB38C551</accession>
<comment type="caution">
    <text evidence="1">The sequence shown here is derived from an EMBL/GenBank/DDBJ whole genome shotgun (WGS) entry which is preliminary data.</text>
</comment>
<reference evidence="1 2" key="1">
    <citation type="submission" date="2016-11" db="EMBL/GenBank/DDBJ databases">
        <authorList>
            <person name="Varghese N."/>
            <person name="Submissions S."/>
        </authorList>
    </citation>
    <scope>NUCLEOTIDE SEQUENCE [LARGE SCALE GENOMIC DNA]</scope>
    <source>
        <strain evidence="1 2">NFR18</strain>
    </source>
</reference>
<name>A0AB38C551_9BURK</name>
<proteinExistence type="predicted"/>
<organism evidence="1 2">
    <name type="scientific">Janthinobacterium lividum</name>
    <dbReference type="NCBI Taxonomy" id="29581"/>
    <lineage>
        <taxon>Bacteria</taxon>
        <taxon>Pseudomonadati</taxon>
        <taxon>Pseudomonadota</taxon>
        <taxon>Betaproteobacteria</taxon>
        <taxon>Burkholderiales</taxon>
        <taxon>Oxalobacteraceae</taxon>
        <taxon>Janthinobacterium</taxon>
    </lineage>
</organism>
<evidence type="ECO:0000313" key="2">
    <source>
        <dbReference type="Proteomes" id="UP000182489"/>
    </source>
</evidence>
<evidence type="ECO:0000313" key="1">
    <source>
        <dbReference type="EMBL" id="SFX30215.1"/>
    </source>
</evidence>
<dbReference type="EMBL" id="FPKH01000001">
    <property type="protein sequence ID" value="SFX30215.1"/>
    <property type="molecule type" value="Genomic_DNA"/>
</dbReference>
<dbReference type="AlphaFoldDB" id="A0AB38C551"/>
<protein>
    <submittedName>
        <fullName evidence="1">Uncharacterized protein</fullName>
    </submittedName>
</protein>
<gene>
    <name evidence="1" type="ORF">SAMN03097694_1541</name>
</gene>
<dbReference type="Proteomes" id="UP000182489">
    <property type="component" value="Unassembled WGS sequence"/>
</dbReference>